<geneLocation type="plasmid" evidence="1 2">
    <name>pAYTCM-2</name>
</geneLocation>
<reference evidence="1 2" key="1">
    <citation type="submission" date="2023-04" db="EMBL/GenBank/DDBJ databases">
        <title>Acinetobacter johnsonii isolate AYTCM encoding NDM-1, OXA-58 and PER-1.</title>
        <authorList>
            <person name="Tian C."/>
            <person name="Wang S."/>
            <person name="Fan X."/>
            <person name="Xia D."/>
        </authorList>
    </citation>
    <scope>NUCLEOTIDE SEQUENCE [LARGE SCALE GENOMIC DNA]</scope>
    <source>
        <strain evidence="1 2">AYTCM</strain>
        <plasmid evidence="1 2">pAYTCM-2</plasmid>
    </source>
</reference>
<keyword evidence="1" id="KW-0614">Plasmid</keyword>
<dbReference type="RefSeq" id="WP_308469719.1">
    <property type="nucleotide sequence ID" value="NZ_CP121778.1"/>
</dbReference>
<dbReference type="AlphaFoldDB" id="A0AAJ6IHI9"/>
<protein>
    <submittedName>
        <fullName evidence="1">Uncharacterized protein</fullName>
    </submittedName>
</protein>
<evidence type="ECO:0000313" key="2">
    <source>
        <dbReference type="Proteomes" id="UP001244586"/>
    </source>
</evidence>
<accession>A0AAJ6IHI9</accession>
<proteinExistence type="predicted"/>
<keyword evidence="2" id="KW-1185">Reference proteome</keyword>
<sequence length="679" mass="76448">MANIPLGQFGNVMPQAQPGRVIDSGGGQVAQTAGQLAQVGQQVSVKKLNEQQKIQDEKEEYFFNTQAAKYGAEYTDIVTTTKQKLVTGEFDENSAKAYLRQQADTLNETYRQTLPETKHEKFNYYSEKMYLESEVNVKPLAYETERRAINADFEQVAEATLKIENREQAYALYLDTVNRNPVLTPEQKKEAPQKWNERRDLADGKGVLSSLEDQQDIKALQELHKNVDTVFPHMKVETRDAYKANIESAIDRINKGLEIKAKEHDKELAQHTKDFVADAFTGYPLSTSLVNSTLDAVKGTQYEAEVKEAITLNKDAQKFRDAPPIEQERSIARLTSELENSPQEDATLLQKKLNVFKNIAATSKQRANDDPVASVQSQTGHKLYTVTPEQIGTGNIDFKKAQITTDLLAEQKKANGGVGSLIQWNKSERTAFKDRYFDVTPKQQKAMLTDLTKMAGSNRDAMKEYFSLIGGEKNTYDYMGIAKLNQLDVTLHGTNIRAAEVALEGKQILNQGQASVLGVEKEFHNAIQSEFGNAAAIGTNEHRAYQNLAYSIYLGLAKRGENIIKRDDKGNPIINKEMAKQAFDIASGGTYKQKLGKNTNYIFMPYGFTQTSFEDHIQNHFRTQYRKETGFLPPDENILKTHVVQPIQGFPNWFKFIGHDGQPLKNPKTAKAYVIKIQK</sequence>
<gene>
    <name evidence="1" type="ORF">QBJ73_19165</name>
</gene>
<name>A0AAJ6IHI9_ACIJO</name>
<dbReference type="Proteomes" id="UP001244586">
    <property type="component" value="Plasmid pAYTCM-2"/>
</dbReference>
<organism evidence="1 2">
    <name type="scientific">Acinetobacter johnsonii</name>
    <dbReference type="NCBI Taxonomy" id="40214"/>
    <lineage>
        <taxon>Bacteria</taxon>
        <taxon>Pseudomonadati</taxon>
        <taxon>Pseudomonadota</taxon>
        <taxon>Gammaproteobacteria</taxon>
        <taxon>Moraxellales</taxon>
        <taxon>Moraxellaceae</taxon>
        <taxon>Acinetobacter</taxon>
    </lineage>
</organism>
<evidence type="ECO:0000313" key="1">
    <source>
        <dbReference type="EMBL" id="WMG20105.1"/>
    </source>
</evidence>
<dbReference type="EMBL" id="CP121778">
    <property type="protein sequence ID" value="WMG20105.1"/>
    <property type="molecule type" value="Genomic_DNA"/>
</dbReference>